<sequence length="50" mass="5739">MKNNVAYQSMQVASDRPSSKFSTDECKFVAFQPKLKTFITGYNTMLIWGK</sequence>
<reference evidence="1 2" key="1">
    <citation type="submission" date="2024-08" db="EMBL/GenBank/DDBJ databases">
        <title>Insights into the chromosomal genome structure of Flemingia macrophylla.</title>
        <authorList>
            <person name="Ding Y."/>
            <person name="Zhao Y."/>
            <person name="Bi W."/>
            <person name="Wu M."/>
            <person name="Zhao G."/>
            <person name="Gong Y."/>
            <person name="Li W."/>
            <person name="Zhang P."/>
        </authorList>
    </citation>
    <scope>NUCLEOTIDE SEQUENCE [LARGE SCALE GENOMIC DNA]</scope>
    <source>
        <strain evidence="1">DYQJB</strain>
        <tissue evidence="1">Leaf</tissue>
    </source>
</reference>
<gene>
    <name evidence="1" type="ORF">Fmac_000264</name>
</gene>
<dbReference type="AlphaFoldDB" id="A0ABD1NDS8"/>
<keyword evidence="2" id="KW-1185">Reference proteome</keyword>
<proteinExistence type="predicted"/>
<dbReference type="EMBL" id="JBGMDY010000001">
    <property type="protein sequence ID" value="KAL2346264.1"/>
    <property type="molecule type" value="Genomic_DNA"/>
</dbReference>
<accession>A0ABD1NDS8</accession>
<organism evidence="1 2">
    <name type="scientific">Flemingia macrophylla</name>
    <dbReference type="NCBI Taxonomy" id="520843"/>
    <lineage>
        <taxon>Eukaryota</taxon>
        <taxon>Viridiplantae</taxon>
        <taxon>Streptophyta</taxon>
        <taxon>Embryophyta</taxon>
        <taxon>Tracheophyta</taxon>
        <taxon>Spermatophyta</taxon>
        <taxon>Magnoliopsida</taxon>
        <taxon>eudicotyledons</taxon>
        <taxon>Gunneridae</taxon>
        <taxon>Pentapetalae</taxon>
        <taxon>rosids</taxon>
        <taxon>fabids</taxon>
        <taxon>Fabales</taxon>
        <taxon>Fabaceae</taxon>
        <taxon>Papilionoideae</taxon>
        <taxon>50 kb inversion clade</taxon>
        <taxon>NPAAA clade</taxon>
        <taxon>indigoferoid/millettioid clade</taxon>
        <taxon>Phaseoleae</taxon>
        <taxon>Flemingia</taxon>
    </lineage>
</organism>
<dbReference type="Proteomes" id="UP001603857">
    <property type="component" value="Unassembled WGS sequence"/>
</dbReference>
<comment type="caution">
    <text evidence="1">The sequence shown here is derived from an EMBL/GenBank/DDBJ whole genome shotgun (WGS) entry which is preliminary data.</text>
</comment>
<evidence type="ECO:0000313" key="1">
    <source>
        <dbReference type="EMBL" id="KAL2346264.1"/>
    </source>
</evidence>
<protein>
    <submittedName>
        <fullName evidence="1">Uncharacterized protein</fullName>
    </submittedName>
</protein>
<evidence type="ECO:0000313" key="2">
    <source>
        <dbReference type="Proteomes" id="UP001603857"/>
    </source>
</evidence>
<name>A0ABD1NDS8_9FABA</name>